<dbReference type="Proteomes" id="UP000256710">
    <property type="component" value="Unassembled WGS sequence"/>
</dbReference>
<name>A0ABY1UVF0_9BURK</name>
<evidence type="ECO:0000313" key="2">
    <source>
        <dbReference type="Proteomes" id="UP000256710"/>
    </source>
</evidence>
<keyword evidence="2" id="KW-1185">Reference proteome</keyword>
<protein>
    <submittedName>
        <fullName evidence="1">Uncharacterized protein</fullName>
    </submittedName>
</protein>
<reference evidence="1 2" key="1">
    <citation type="submission" date="2018-01" db="EMBL/GenBank/DDBJ databases">
        <authorList>
            <person name="Clerissi C."/>
        </authorList>
    </citation>
    <scope>NUCLEOTIDE SEQUENCE [LARGE SCALE GENOMIC DNA]</scope>
    <source>
        <strain evidence="1">Cupriavidus taiwanensis STM 6082</strain>
    </source>
</reference>
<accession>A0ABY1UVF0</accession>
<comment type="caution">
    <text evidence="1">The sequence shown here is derived from an EMBL/GenBank/DDBJ whole genome shotgun (WGS) entry which is preliminary data.</text>
</comment>
<dbReference type="EMBL" id="OFTC01000001">
    <property type="protein sequence ID" value="SOZ34151.1"/>
    <property type="molecule type" value="Genomic_DNA"/>
</dbReference>
<organism evidence="1 2">
    <name type="scientific">Cupriavidus neocaledonicus</name>
    <dbReference type="NCBI Taxonomy" id="1040979"/>
    <lineage>
        <taxon>Bacteria</taxon>
        <taxon>Pseudomonadati</taxon>
        <taxon>Pseudomonadota</taxon>
        <taxon>Betaproteobacteria</taxon>
        <taxon>Burkholderiales</taxon>
        <taxon>Burkholderiaceae</taxon>
        <taxon>Cupriavidus</taxon>
    </lineage>
</organism>
<evidence type="ECO:0000313" key="1">
    <source>
        <dbReference type="EMBL" id="SOZ34151.1"/>
    </source>
</evidence>
<sequence>MPRWLGQRVIRTLPTPRIIMRRNGTLDKNPAPTSAREMTKARRSPWRIGLKVAGAVLGSSRTHPHDAIAIYHQLLRVATKSGTSIMRYDEAFEIVPAGNAGRARQVCQRAGRARHLSRKAHRHQVARQLS</sequence>
<proteinExistence type="predicted"/>
<gene>
    <name evidence="1" type="ORF">CBM2605_A10035</name>
</gene>